<keyword evidence="2" id="KW-1185">Reference proteome</keyword>
<dbReference type="Proteomes" id="UP000549457">
    <property type="component" value="Unassembled WGS sequence"/>
</dbReference>
<evidence type="ECO:0000313" key="1">
    <source>
        <dbReference type="EMBL" id="MBB5222123.1"/>
    </source>
</evidence>
<name>A0A840SS08_9RHOB</name>
<reference evidence="1 2" key="1">
    <citation type="submission" date="2020-08" db="EMBL/GenBank/DDBJ databases">
        <title>Genomic Encyclopedia of Type Strains, Phase IV (KMG-IV): sequencing the most valuable type-strain genomes for metagenomic binning, comparative biology and taxonomic classification.</title>
        <authorList>
            <person name="Goeker M."/>
        </authorList>
    </citation>
    <scope>NUCLEOTIDE SEQUENCE [LARGE SCALE GENOMIC DNA]</scope>
    <source>
        <strain evidence="1 2">DSM 101730</strain>
    </source>
</reference>
<proteinExistence type="predicted"/>
<evidence type="ECO:0008006" key="3">
    <source>
        <dbReference type="Google" id="ProtNLM"/>
    </source>
</evidence>
<dbReference type="InterPro" id="IPR036465">
    <property type="entry name" value="vWFA_dom_sf"/>
</dbReference>
<dbReference type="EMBL" id="JACHFM010000002">
    <property type="protein sequence ID" value="MBB5222123.1"/>
    <property type="molecule type" value="Genomic_DNA"/>
</dbReference>
<comment type="caution">
    <text evidence="1">The sequence shown here is derived from an EMBL/GenBank/DDBJ whole genome shotgun (WGS) entry which is preliminary data.</text>
</comment>
<protein>
    <recommendedName>
        <fullName evidence="3">VWA domain-containing protein</fullName>
    </recommendedName>
</protein>
<dbReference type="SUPFAM" id="SSF53300">
    <property type="entry name" value="vWA-like"/>
    <property type="match status" value="1"/>
</dbReference>
<evidence type="ECO:0000313" key="2">
    <source>
        <dbReference type="Proteomes" id="UP000549457"/>
    </source>
</evidence>
<gene>
    <name evidence="1" type="ORF">HNP73_002059</name>
</gene>
<dbReference type="AlphaFoldDB" id="A0A840SS08"/>
<sequence length="233" mass="24381">MNTRRDVPAAPARQQGSAVEAFLAEARAIGRPGAGARGRLVFALDATLSRQPTWDIACDLQAAMFDAVGEGGLAVQLVYYRGVGEARASGWVERAQQLKRLMTRIDCRGGRTQIGRVLEHAESAGQRAPVAALVFIGDAMEENPDLLADAAARLALRGTRAFLFQEGADKAAARTFSEIARLTRGAHLPFDEGSAAGLADLLGSIAAFAGGGFAALEARGTPGARRLLADLGP</sequence>
<accession>A0A840SS08</accession>
<dbReference type="RefSeq" id="WP_184148540.1">
    <property type="nucleotide sequence ID" value="NZ_JACHFM010000002.1"/>
</dbReference>
<organism evidence="1 2">
    <name type="scientific">Amaricoccus macauensis</name>
    <dbReference type="NCBI Taxonomy" id="57001"/>
    <lineage>
        <taxon>Bacteria</taxon>
        <taxon>Pseudomonadati</taxon>
        <taxon>Pseudomonadota</taxon>
        <taxon>Alphaproteobacteria</taxon>
        <taxon>Rhodobacterales</taxon>
        <taxon>Paracoccaceae</taxon>
        <taxon>Amaricoccus</taxon>
    </lineage>
</organism>